<dbReference type="Proteomes" id="UP000006514">
    <property type="component" value="Unassembled WGS sequence"/>
</dbReference>
<sequence>MATLSVRAATGLAPYNVSLMPFSPIFDYGQIRDLDAAQGWNASYTKDSYIGASDNQAPAGVAYRRTQAAAAHISVTFEGTGIYLCLNPGGAEFTLTLDDVIVQTTTLSANEPVCKHAEGEANTLLYASGLKYDSHSVVLNVTASSTREFRFFGGAMEIGVQTGGKIVDDSQMFDDQDPGWTLTPERGVTGGWSTTTTVERAYNLTGTYQCLYSRSPSATYRFSGAGGAILSAIVWPDGHALSVRLDDGEPINLSLTSNWWDGGAPFLVAGALDPAKEHSITVWNFNNKLPNCTAPSNLCCTSIDSIRLLRAGKEDLSLPLPQDPPQGTGTGSTGQPRGSNIDPTKKSHTPAIAGGLAGAIVGVTIIAVLVLFMLRRRHRQNEHSAPRAGPLMSVGHLSPLDMASESGRNNHTRKQDNRSAPVARSVSGSQGSWQPVVTGSSAPSATSASAPSSGTPALRLAAEDLEQVLAFVAQRMDGGGRVPAAGGHEADSLPQYRG</sequence>
<gene>
    <name evidence="3" type="ORF">AURDEDRAFT_128188</name>
</gene>
<keyword evidence="4" id="KW-1185">Reference proteome</keyword>
<accession>J0D1D5</accession>
<evidence type="ECO:0000256" key="2">
    <source>
        <dbReference type="SAM" id="Phobius"/>
    </source>
</evidence>
<feature type="transmembrane region" description="Helical" evidence="2">
    <location>
        <begin position="351"/>
        <end position="374"/>
    </location>
</feature>
<feature type="region of interest" description="Disordered" evidence="1">
    <location>
        <begin position="478"/>
        <end position="498"/>
    </location>
</feature>
<keyword evidence="2" id="KW-1133">Transmembrane helix</keyword>
<evidence type="ECO:0000313" key="3">
    <source>
        <dbReference type="EMBL" id="EJD39564.1"/>
    </source>
</evidence>
<dbReference type="AlphaFoldDB" id="J0D1D5"/>
<feature type="region of interest" description="Disordered" evidence="1">
    <location>
        <begin position="381"/>
        <end position="455"/>
    </location>
</feature>
<dbReference type="CDD" id="cd12087">
    <property type="entry name" value="TM_EGFR-like"/>
    <property type="match status" value="1"/>
</dbReference>
<protein>
    <submittedName>
        <fullName evidence="3">Uncharacterized protein</fullName>
    </submittedName>
</protein>
<organism evidence="3 4">
    <name type="scientific">Auricularia subglabra (strain TFB-10046 / SS5)</name>
    <name type="common">White-rot fungus</name>
    <name type="synonym">Auricularia delicata (strain TFB10046)</name>
    <dbReference type="NCBI Taxonomy" id="717982"/>
    <lineage>
        <taxon>Eukaryota</taxon>
        <taxon>Fungi</taxon>
        <taxon>Dikarya</taxon>
        <taxon>Basidiomycota</taxon>
        <taxon>Agaricomycotina</taxon>
        <taxon>Agaricomycetes</taxon>
        <taxon>Auriculariales</taxon>
        <taxon>Auriculariaceae</taxon>
        <taxon>Auricularia</taxon>
    </lineage>
</organism>
<keyword evidence="2" id="KW-0812">Transmembrane</keyword>
<name>J0D1D5_AURST</name>
<dbReference type="OMA" id="SANEPVC"/>
<feature type="compositionally biased region" description="Low complexity" evidence="1">
    <location>
        <begin position="438"/>
        <end position="455"/>
    </location>
</feature>
<evidence type="ECO:0000256" key="1">
    <source>
        <dbReference type="SAM" id="MobiDB-lite"/>
    </source>
</evidence>
<reference evidence="4" key="1">
    <citation type="journal article" date="2012" name="Science">
        <title>The Paleozoic origin of enzymatic lignin decomposition reconstructed from 31 fungal genomes.</title>
        <authorList>
            <person name="Floudas D."/>
            <person name="Binder M."/>
            <person name="Riley R."/>
            <person name="Barry K."/>
            <person name="Blanchette R.A."/>
            <person name="Henrissat B."/>
            <person name="Martinez A.T."/>
            <person name="Otillar R."/>
            <person name="Spatafora J.W."/>
            <person name="Yadav J.S."/>
            <person name="Aerts A."/>
            <person name="Benoit I."/>
            <person name="Boyd A."/>
            <person name="Carlson A."/>
            <person name="Copeland A."/>
            <person name="Coutinho P.M."/>
            <person name="de Vries R.P."/>
            <person name="Ferreira P."/>
            <person name="Findley K."/>
            <person name="Foster B."/>
            <person name="Gaskell J."/>
            <person name="Glotzer D."/>
            <person name="Gorecki P."/>
            <person name="Heitman J."/>
            <person name="Hesse C."/>
            <person name="Hori C."/>
            <person name="Igarashi K."/>
            <person name="Jurgens J.A."/>
            <person name="Kallen N."/>
            <person name="Kersten P."/>
            <person name="Kohler A."/>
            <person name="Kuees U."/>
            <person name="Kumar T.K.A."/>
            <person name="Kuo A."/>
            <person name="LaButti K."/>
            <person name="Larrondo L.F."/>
            <person name="Lindquist E."/>
            <person name="Ling A."/>
            <person name="Lombard V."/>
            <person name="Lucas S."/>
            <person name="Lundell T."/>
            <person name="Martin R."/>
            <person name="McLaughlin D.J."/>
            <person name="Morgenstern I."/>
            <person name="Morin E."/>
            <person name="Murat C."/>
            <person name="Nagy L.G."/>
            <person name="Nolan M."/>
            <person name="Ohm R.A."/>
            <person name="Patyshakuliyeva A."/>
            <person name="Rokas A."/>
            <person name="Ruiz-Duenas F.J."/>
            <person name="Sabat G."/>
            <person name="Salamov A."/>
            <person name="Samejima M."/>
            <person name="Schmutz J."/>
            <person name="Slot J.C."/>
            <person name="St John F."/>
            <person name="Stenlid J."/>
            <person name="Sun H."/>
            <person name="Sun S."/>
            <person name="Syed K."/>
            <person name="Tsang A."/>
            <person name="Wiebenga A."/>
            <person name="Young D."/>
            <person name="Pisabarro A."/>
            <person name="Eastwood D.C."/>
            <person name="Martin F."/>
            <person name="Cullen D."/>
            <person name="Grigoriev I.V."/>
            <person name="Hibbett D.S."/>
        </authorList>
    </citation>
    <scope>NUCLEOTIDE SEQUENCE [LARGE SCALE GENOMIC DNA]</scope>
    <source>
        <strain evidence="4">TFB10046</strain>
    </source>
</reference>
<dbReference type="KEGG" id="adl:AURDEDRAFT_128188"/>
<keyword evidence="2" id="KW-0472">Membrane</keyword>
<proteinExistence type="predicted"/>
<dbReference type="Gene3D" id="2.60.120.260">
    <property type="entry name" value="Galactose-binding domain-like"/>
    <property type="match status" value="1"/>
</dbReference>
<dbReference type="OrthoDB" id="2576334at2759"/>
<dbReference type="EMBL" id="JH687812">
    <property type="protein sequence ID" value="EJD39564.1"/>
    <property type="molecule type" value="Genomic_DNA"/>
</dbReference>
<evidence type="ECO:0000313" key="4">
    <source>
        <dbReference type="Proteomes" id="UP000006514"/>
    </source>
</evidence>
<dbReference type="InParanoid" id="J0D1D5"/>
<feature type="region of interest" description="Disordered" evidence="1">
    <location>
        <begin position="316"/>
        <end position="347"/>
    </location>
</feature>
<feature type="compositionally biased region" description="Polar residues" evidence="1">
    <location>
        <begin position="426"/>
        <end position="437"/>
    </location>
</feature>